<dbReference type="InterPro" id="IPR014720">
    <property type="entry name" value="dsRBD_dom"/>
</dbReference>
<accession>A0A093I2D6</accession>
<evidence type="ECO:0000256" key="5">
    <source>
        <dbReference type="ARBA" id="ARBA00037982"/>
    </source>
</evidence>
<evidence type="ECO:0000256" key="9">
    <source>
        <dbReference type="SAM" id="Phobius"/>
    </source>
</evidence>
<dbReference type="InterPro" id="IPR008271">
    <property type="entry name" value="Ser/Thr_kinase_AS"/>
</dbReference>
<dbReference type="GO" id="GO:0005524">
    <property type="term" value="F:ATP binding"/>
    <property type="evidence" value="ECO:0007669"/>
    <property type="project" value="UniProtKB-UniRule"/>
</dbReference>
<evidence type="ECO:0000313" key="13">
    <source>
        <dbReference type="Proteomes" id="UP000054190"/>
    </source>
</evidence>
<dbReference type="PANTHER" id="PTHR11042">
    <property type="entry name" value="EUKARYOTIC TRANSLATION INITIATION FACTOR 2-ALPHA KINASE EIF2-ALPHA KINASE -RELATED"/>
    <property type="match status" value="1"/>
</dbReference>
<reference evidence="12 13" key="1">
    <citation type="submission" date="2014-04" db="EMBL/GenBank/DDBJ databases">
        <title>Genome evolution of avian class.</title>
        <authorList>
            <person name="Zhang G."/>
            <person name="Li C."/>
        </authorList>
    </citation>
    <scope>NUCLEOTIDE SEQUENCE [LARGE SCALE GENOMIC DNA]</scope>
    <source>
        <strain evidence="12">BGI_N341</strain>
    </source>
</reference>
<feature type="domain" description="Protein kinase" evidence="10">
    <location>
        <begin position="295"/>
        <end position="563"/>
    </location>
</feature>
<evidence type="ECO:0000256" key="8">
    <source>
        <dbReference type="SAM" id="MobiDB-lite"/>
    </source>
</evidence>
<dbReference type="SUPFAM" id="SSF56112">
    <property type="entry name" value="Protein kinase-like (PK-like)"/>
    <property type="match status" value="1"/>
</dbReference>
<keyword evidence="9" id="KW-0472">Membrane</keyword>
<dbReference type="SMART" id="SM00220">
    <property type="entry name" value="S_TKc"/>
    <property type="match status" value="1"/>
</dbReference>
<dbReference type="InterPro" id="IPR000719">
    <property type="entry name" value="Prot_kinase_dom"/>
</dbReference>
<dbReference type="InterPro" id="IPR050339">
    <property type="entry name" value="CC_SR_Kinase"/>
</dbReference>
<evidence type="ECO:0000256" key="7">
    <source>
        <dbReference type="PROSITE-ProRule" id="PRU10141"/>
    </source>
</evidence>
<gene>
    <name evidence="12" type="ORF">N341_03828</name>
</gene>
<evidence type="ECO:0000256" key="6">
    <source>
        <dbReference type="PROSITE-ProRule" id="PRU00266"/>
    </source>
</evidence>
<protein>
    <submittedName>
        <fullName evidence="12">Interferon-induced, double-stranded RNA-activated protein kinase</fullName>
    </submittedName>
</protein>
<comment type="similarity">
    <text evidence="5">Belongs to the protein kinase superfamily. Ser/Thr protein kinase family. GCN2 subfamily.</text>
</comment>
<evidence type="ECO:0000313" key="12">
    <source>
        <dbReference type="EMBL" id="KFV60838.1"/>
    </source>
</evidence>
<dbReference type="GO" id="GO:0005737">
    <property type="term" value="C:cytoplasm"/>
    <property type="evidence" value="ECO:0007669"/>
    <property type="project" value="TreeGrafter"/>
</dbReference>
<feature type="compositionally biased region" description="Polar residues" evidence="8">
    <location>
        <begin position="272"/>
        <end position="281"/>
    </location>
</feature>
<dbReference type="Pfam" id="PF00035">
    <property type="entry name" value="dsrm"/>
    <property type="match status" value="2"/>
</dbReference>
<dbReference type="GO" id="GO:0004694">
    <property type="term" value="F:eukaryotic translation initiation factor 2alpha kinase activity"/>
    <property type="evidence" value="ECO:0007669"/>
    <property type="project" value="TreeGrafter"/>
</dbReference>
<evidence type="ECO:0000256" key="4">
    <source>
        <dbReference type="ARBA" id="ARBA00022840"/>
    </source>
</evidence>
<feature type="non-terminal residue" evidence="12">
    <location>
        <position position="563"/>
    </location>
</feature>
<dbReference type="InterPro" id="IPR011009">
    <property type="entry name" value="Kinase-like_dom_sf"/>
</dbReference>
<evidence type="ECO:0000259" key="11">
    <source>
        <dbReference type="PROSITE" id="PS50137"/>
    </source>
</evidence>
<name>A0A093I2D6_TYTAL</name>
<dbReference type="PROSITE" id="PS50137">
    <property type="entry name" value="DS_RBD"/>
    <property type="match status" value="2"/>
</dbReference>
<keyword evidence="2 7" id="KW-0547">Nucleotide-binding</keyword>
<dbReference type="PROSITE" id="PS50011">
    <property type="entry name" value="PROTEIN_KINASE_DOM"/>
    <property type="match status" value="1"/>
</dbReference>
<dbReference type="Pfam" id="PF00069">
    <property type="entry name" value="Pkinase"/>
    <property type="match status" value="1"/>
</dbReference>
<keyword evidence="13" id="KW-1185">Reference proteome</keyword>
<dbReference type="Gene3D" id="1.10.510.10">
    <property type="entry name" value="Transferase(Phosphotransferase) domain 1"/>
    <property type="match status" value="1"/>
</dbReference>
<feature type="region of interest" description="Disordered" evidence="8">
    <location>
        <begin position="258"/>
        <end position="281"/>
    </location>
</feature>
<evidence type="ECO:0000256" key="3">
    <source>
        <dbReference type="ARBA" id="ARBA00022777"/>
    </source>
</evidence>
<dbReference type="PROSITE" id="PS00108">
    <property type="entry name" value="PROTEIN_KINASE_ST"/>
    <property type="match status" value="1"/>
</dbReference>
<evidence type="ECO:0000256" key="2">
    <source>
        <dbReference type="ARBA" id="ARBA00022741"/>
    </source>
</evidence>
<evidence type="ECO:0000259" key="10">
    <source>
        <dbReference type="PROSITE" id="PS50011"/>
    </source>
</evidence>
<keyword evidence="3 12" id="KW-0418">Kinase</keyword>
<dbReference type="InterPro" id="IPR017441">
    <property type="entry name" value="Protein_kinase_ATP_BS"/>
</dbReference>
<keyword evidence="9" id="KW-1133">Transmembrane helix</keyword>
<dbReference type="GO" id="GO:0003723">
    <property type="term" value="F:RNA binding"/>
    <property type="evidence" value="ECO:0007669"/>
    <property type="project" value="UniProtKB-UniRule"/>
</dbReference>
<dbReference type="Proteomes" id="UP000054190">
    <property type="component" value="Unassembled WGS sequence"/>
</dbReference>
<dbReference type="AlphaFoldDB" id="A0A093I2D6"/>
<feature type="domain" description="DRBM" evidence="11">
    <location>
        <begin position="4"/>
        <end position="72"/>
    </location>
</feature>
<proteinExistence type="inferred from homology"/>
<dbReference type="GO" id="GO:0005634">
    <property type="term" value="C:nucleus"/>
    <property type="evidence" value="ECO:0007669"/>
    <property type="project" value="TreeGrafter"/>
</dbReference>
<dbReference type="PANTHER" id="PTHR11042:SF163">
    <property type="entry name" value="INTERFERON-INDUCED, DOUBLE-STRANDED RNA-ACTIVATED PROTEIN KINASE"/>
    <property type="match status" value="1"/>
</dbReference>
<organism evidence="12 13">
    <name type="scientific">Tyto alba</name>
    <name type="common">Barn owl</name>
    <dbReference type="NCBI Taxonomy" id="56313"/>
    <lineage>
        <taxon>Eukaryota</taxon>
        <taxon>Metazoa</taxon>
        <taxon>Chordata</taxon>
        <taxon>Craniata</taxon>
        <taxon>Vertebrata</taxon>
        <taxon>Euteleostomi</taxon>
        <taxon>Archelosauria</taxon>
        <taxon>Archosauria</taxon>
        <taxon>Dinosauria</taxon>
        <taxon>Saurischia</taxon>
        <taxon>Theropoda</taxon>
        <taxon>Coelurosauria</taxon>
        <taxon>Aves</taxon>
        <taxon>Neognathae</taxon>
        <taxon>Neoaves</taxon>
        <taxon>Telluraves</taxon>
        <taxon>Strigiformes</taxon>
        <taxon>Tytonidae</taxon>
        <taxon>Tyto</taxon>
    </lineage>
</organism>
<keyword evidence="6" id="KW-0694">RNA-binding</keyword>
<dbReference type="EMBL" id="KK402772">
    <property type="protein sequence ID" value="KFV60838.1"/>
    <property type="molecule type" value="Genomic_DNA"/>
</dbReference>
<keyword evidence="1" id="KW-0808">Transferase</keyword>
<dbReference type="Gene3D" id="3.30.160.20">
    <property type="match status" value="2"/>
</dbReference>
<feature type="domain" description="DRBM" evidence="11">
    <location>
        <begin position="99"/>
        <end position="167"/>
    </location>
</feature>
<feature type="binding site" evidence="7">
    <location>
        <position position="324"/>
    </location>
    <ligand>
        <name>ATP</name>
        <dbReference type="ChEBI" id="CHEBI:30616"/>
    </ligand>
</feature>
<feature type="transmembrane region" description="Helical" evidence="9">
    <location>
        <begin position="174"/>
        <end position="193"/>
    </location>
</feature>
<evidence type="ECO:0000256" key="1">
    <source>
        <dbReference type="ARBA" id="ARBA00022679"/>
    </source>
</evidence>
<dbReference type="SUPFAM" id="SSF54768">
    <property type="entry name" value="dsRNA-binding domain-like"/>
    <property type="match status" value="2"/>
</dbReference>
<dbReference type="SMART" id="SM00358">
    <property type="entry name" value="DSRM"/>
    <property type="match status" value="2"/>
</dbReference>
<dbReference type="PROSITE" id="PS00107">
    <property type="entry name" value="PROTEIN_KINASE_ATP"/>
    <property type="match status" value="1"/>
</dbReference>
<dbReference type="Gene3D" id="3.30.200.20">
    <property type="entry name" value="Phosphorylase Kinase, domain 1"/>
    <property type="match status" value="1"/>
</dbReference>
<keyword evidence="4 7" id="KW-0067">ATP-binding</keyword>
<sequence length="563" mass="63568">MERECMEKINHYCQKQKFTLAYTDVGMTGPSHDPEFTVVVKINGVEYGKGTGKKKKEAKAVAAKKTWEMIEKQPESPSNTKAAELMTTQVTLLPATGSDYVSLLNIYSQKMLQIVDYPNKERTGDAHAPRFSCSCTISGIVYGSGTGASLAAAKQAAAKQAFEKLNKENTLTVLFFYASFFLVAIILFKIVFLSPKTSVLFFSNSSICFEDSAPKLGEKMKDVAVCEKPSPPQRDAQGSALKSRRKLAANLYNARNKEEKKEMLDSDESLSDWDTNTSEENGSPYTVNKRFLESFKNIEPIGEGGFGNVFKATGKLDERAYAVKRVHFTKNVRREVKELARLDHENIVRYYCSWKGYDCVTSPNSRQESGQEVICLFIQMELCEQGPLENWIEKNRQDRKYHEMAQNKFLQILKGVKYIHSKGLIHRDLKPQNIFISHEDKIKIGDFGLVTSVAYGTLTENRGTKSYMAPEQFGDTYGKEVDIYALGLIWFEILSAFSCHEKIKVWPDVREGQLPESFTNQFPTKAPIIKKMLSRDSSGRYSASEILAFFKSVDKNNALKTHT</sequence>
<keyword evidence="9" id="KW-0812">Transmembrane</keyword>